<evidence type="ECO:0008006" key="4">
    <source>
        <dbReference type="Google" id="ProtNLM"/>
    </source>
</evidence>
<reference evidence="2" key="2">
    <citation type="submission" date="2020-09" db="EMBL/GenBank/DDBJ databases">
        <authorList>
            <person name="Sun Q."/>
            <person name="Kim S."/>
        </authorList>
    </citation>
    <scope>NUCLEOTIDE SEQUENCE</scope>
    <source>
        <strain evidence="2">KCTC 42731</strain>
    </source>
</reference>
<gene>
    <name evidence="2" type="ORF">GCM10017161_05210</name>
</gene>
<accession>A0A919BC88</accession>
<dbReference type="RefSeq" id="WP_189767145.1">
    <property type="nucleotide sequence ID" value="NZ_BNCK01000001.1"/>
</dbReference>
<keyword evidence="3" id="KW-1185">Reference proteome</keyword>
<dbReference type="InterPro" id="IPR012902">
    <property type="entry name" value="N_methyl_site"/>
</dbReference>
<dbReference type="NCBIfam" id="TIGR02532">
    <property type="entry name" value="IV_pilin_GFxxxE"/>
    <property type="match status" value="1"/>
</dbReference>
<keyword evidence="1" id="KW-1133">Transmembrane helix</keyword>
<comment type="caution">
    <text evidence="2">The sequence shown here is derived from an EMBL/GenBank/DDBJ whole genome shotgun (WGS) entry which is preliminary data.</text>
</comment>
<evidence type="ECO:0000256" key="1">
    <source>
        <dbReference type="SAM" id="Phobius"/>
    </source>
</evidence>
<keyword evidence="1" id="KW-0472">Membrane</keyword>
<feature type="transmembrane region" description="Helical" evidence="1">
    <location>
        <begin position="16"/>
        <end position="39"/>
    </location>
</feature>
<dbReference type="Pfam" id="PF07963">
    <property type="entry name" value="N_methyl"/>
    <property type="match status" value="1"/>
</dbReference>
<reference evidence="2" key="1">
    <citation type="journal article" date="2014" name="Int. J. Syst. Evol. Microbiol.">
        <title>Complete genome sequence of Corynebacterium casei LMG S-19264T (=DSM 44701T), isolated from a smear-ripened cheese.</title>
        <authorList>
            <consortium name="US DOE Joint Genome Institute (JGI-PGF)"/>
            <person name="Walter F."/>
            <person name="Albersmeier A."/>
            <person name="Kalinowski J."/>
            <person name="Ruckert C."/>
        </authorList>
    </citation>
    <scope>NUCLEOTIDE SEQUENCE</scope>
    <source>
        <strain evidence="2">KCTC 42731</strain>
    </source>
</reference>
<proteinExistence type="predicted"/>
<organism evidence="2 3">
    <name type="scientific">Thalassotalea marina</name>
    <dbReference type="NCBI Taxonomy" id="1673741"/>
    <lineage>
        <taxon>Bacteria</taxon>
        <taxon>Pseudomonadati</taxon>
        <taxon>Pseudomonadota</taxon>
        <taxon>Gammaproteobacteria</taxon>
        <taxon>Alteromonadales</taxon>
        <taxon>Colwelliaceae</taxon>
        <taxon>Thalassotalea</taxon>
    </lineage>
</organism>
<keyword evidence="1" id="KW-0812">Transmembrane</keyword>
<dbReference type="Proteomes" id="UP000623842">
    <property type="component" value="Unassembled WGS sequence"/>
</dbReference>
<evidence type="ECO:0000313" key="2">
    <source>
        <dbReference type="EMBL" id="GHF80855.1"/>
    </source>
</evidence>
<dbReference type="EMBL" id="BNCK01000001">
    <property type="protein sequence ID" value="GHF80855.1"/>
    <property type="molecule type" value="Genomic_DNA"/>
</dbReference>
<dbReference type="PROSITE" id="PS00409">
    <property type="entry name" value="PROKAR_NTER_METHYL"/>
    <property type="match status" value="1"/>
</dbReference>
<name>A0A919BC88_9GAMM</name>
<evidence type="ECO:0000313" key="3">
    <source>
        <dbReference type="Proteomes" id="UP000623842"/>
    </source>
</evidence>
<sequence>MAYVISFIPSKNQSGFTLVELMISLAILSLLLVTGSYSYSMMSERWNKELGHFEQTISMGKKFDILSHLLEGVYPHVVVDSNNEPSFFFIGGEDSLLAVSHYSLDNDGYPTVFRLTSIERSSGKFELVLQTVSTKNFLLVGTAQKIRFDRTIKLFEQLDKISLTYFGWTHLFDKNSTSVNALNRRWHSTYSGINSKLVPESLIVRLELMNKVWQYPVQFQPNPERLLAPYYKENQ</sequence>
<dbReference type="AlphaFoldDB" id="A0A919BC88"/>
<protein>
    <recommendedName>
        <fullName evidence="4">Prepilin-type N-terminal cleavage/methylation domain-containing protein</fullName>
    </recommendedName>
</protein>